<protein>
    <submittedName>
        <fullName evidence="5">Class I SAM-dependent methyltransferase</fullName>
        <ecNumber evidence="5">2.1.1.-</ecNumber>
    </submittedName>
</protein>
<dbReference type="GO" id="GO:0008168">
    <property type="term" value="F:methyltransferase activity"/>
    <property type="evidence" value="ECO:0007669"/>
    <property type="project" value="UniProtKB-KW"/>
</dbReference>
<dbReference type="Pfam" id="PF08241">
    <property type="entry name" value="Methyltransf_11"/>
    <property type="match status" value="1"/>
</dbReference>
<dbReference type="EC" id="2.1.1.-" evidence="5"/>
<evidence type="ECO:0000256" key="3">
    <source>
        <dbReference type="ARBA" id="ARBA00022679"/>
    </source>
</evidence>
<organism evidence="5 6">
    <name type="scientific">Arcanobacterium canis</name>
    <dbReference type="NCBI Taxonomy" id="999183"/>
    <lineage>
        <taxon>Bacteria</taxon>
        <taxon>Bacillati</taxon>
        <taxon>Actinomycetota</taxon>
        <taxon>Actinomycetes</taxon>
        <taxon>Actinomycetales</taxon>
        <taxon>Actinomycetaceae</taxon>
        <taxon>Arcanobacterium</taxon>
    </lineage>
</organism>
<dbReference type="Gene3D" id="3.40.50.150">
    <property type="entry name" value="Vaccinia Virus protein VP39"/>
    <property type="match status" value="1"/>
</dbReference>
<accession>A0ABY8G280</accession>
<dbReference type="EMBL" id="CP121208">
    <property type="protein sequence ID" value="WFM82934.1"/>
    <property type="molecule type" value="Genomic_DNA"/>
</dbReference>
<dbReference type="SUPFAM" id="SSF53335">
    <property type="entry name" value="S-adenosyl-L-methionine-dependent methyltransferases"/>
    <property type="match status" value="1"/>
</dbReference>
<evidence type="ECO:0000256" key="1">
    <source>
        <dbReference type="ARBA" id="ARBA00008361"/>
    </source>
</evidence>
<proteinExistence type="inferred from homology"/>
<sequence length="243" mass="27893">MNPYELSSTDGRLYSDVRPGYTDFIVDTLVRDFPRGSHIVDMGAGTGKLTLALLKRDFYVTAIDPSADMTKQLRSLAGDHPMLNIQQANAESTSIFSHSIDCVVFSQSWHWMNKQAAVNESFRILKKGGRFATVFNQLDVSFPWVKRLTRIMRSGDVQRLTKPPQLGRRFSDPMLTIDSWCQFLSPQQLRELGATRASWLKSSDEYRKHMRRNLDSYLEEMGYGDTHSIELPYISILWDSTRL</sequence>
<dbReference type="GO" id="GO:0032259">
    <property type="term" value="P:methylation"/>
    <property type="evidence" value="ECO:0007669"/>
    <property type="project" value="UniProtKB-KW"/>
</dbReference>
<dbReference type="CDD" id="cd02440">
    <property type="entry name" value="AdoMet_MTases"/>
    <property type="match status" value="1"/>
</dbReference>
<evidence type="ECO:0000313" key="6">
    <source>
        <dbReference type="Proteomes" id="UP001215216"/>
    </source>
</evidence>
<dbReference type="InterPro" id="IPR029063">
    <property type="entry name" value="SAM-dependent_MTases_sf"/>
</dbReference>
<feature type="domain" description="Methyltransferase type 11" evidence="4">
    <location>
        <begin position="40"/>
        <end position="132"/>
    </location>
</feature>
<dbReference type="PANTHER" id="PTHR44942">
    <property type="entry name" value="METHYLTRANSF_11 DOMAIN-CONTAINING PROTEIN"/>
    <property type="match status" value="1"/>
</dbReference>
<name>A0ABY8G280_9ACTO</name>
<evidence type="ECO:0000259" key="4">
    <source>
        <dbReference type="Pfam" id="PF08241"/>
    </source>
</evidence>
<reference evidence="5 6" key="1">
    <citation type="submission" date="2023-03" db="EMBL/GenBank/DDBJ databases">
        <title>Complete genome of Arcanobacterium canis strain DSM 25104 isolated in 2010 from a canine otitis externa in Germany.</title>
        <authorList>
            <person name="Borowiak M."/>
            <person name="Kreitlow A."/>
            <person name="Malorny B."/>
            <person name="Laemmler C."/>
            <person name="Prenger-Berninghoff E."/>
            <person name="Ploetz M."/>
            <person name="Abdulmawjood A."/>
        </authorList>
    </citation>
    <scope>NUCLEOTIDE SEQUENCE [LARGE SCALE GENOMIC DNA]</scope>
    <source>
        <strain evidence="5 6">DSM 25104</strain>
    </source>
</reference>
<evidence type="ECO:0000256" key="2">
    <source>
        <dbReference type="ARBA" id="ARBA00022603"/>
    </source>
</evidence>
<dbReference type="InterPro" id="IPR013216">
    <property type="entry name" value="Methyltransf_11"/>
</dbReference>
<comment type="similarity">
    <text evidence="1">Belongs to the methyltransferase superfamily.</text>
</comment>
<dbReference type="InterPro" id="IPR051052">
    <property type="entry name" value="Diverse_substrate_MTase"/>
</dbReference>
<dbReference type="PANTHER" id="PTHR44942:SF4">
    <property type="entry name" value="METHYLTRANSFERASE TYPE 11 DOMAIN-CONTAINING PROTEIN"/>
    <property type="match status" value="1"/>
</dbReference>
<dbReference type="RefSeq" id="WP_278012360.1">
    <property type="nucleotide sequence ID" value="NZ_CP121208.1"/>
</dbReference>
<keyword evidence="3 5" id="KW-0808">Transferase</keyword>
<keyword evidence="2 5" id="KW-0489">Methyltransferase</keyword>
<dbReference type="Proteomes" id="UP001215216">
    <property type="component" value="Chromosome"/>
</dbReference>
<keyword evidence="6" id="KW-1185">Reference proteome</keyword>
<gene>
    <name evidence="5" type="ORF">P7079_05910</name>
</gene>
<evidence type="ECO:0000313" key="5">
    <source>
        <dbReference type="EMBL" id="WFM82934.1"/>
    </source>
</evidence>